<accession>A0A412G5P6</accession>
<keyword evidence="3" id="KW-1185">Reference proteome</keyword>
<evidence type="ECO:0000313" key="2">
    <source>
        <dbReference type="EMBL" id="RGR76318.1"/>
    </source>
</evidence>
<dbReference type="GO" id="GO:0010181">
    <property type="term" value="F:FMN binding"/>
    <property type="evidence" value="ECO:0007669"/>
    <property type="project" value="InterPro"/>
</dbReference>
<dbReference type="GO" id="GO:0016651">
    <property type="term" value="F:oxidoreductase activity, acting on NAD(P)H"/>
    <property type="evidence" value="ECO:0007669"/>
    <property type="project" value="UniProtKB-ARBA"/>
</dbReference>
<dbReference type="NCBIfam" id="NF045594">
    <property type="entry name" value="flavodox_BilS"/>
    <property type="match status" value="1"/>
</dbReference>
<name>A0A412G5P6_9FIRM</name>
<organism evidence="2 3">
    <name type="scientific">Holdemania filiformis</name>
    <dbReference type="NCBI Taxonomy" id="61171"/>
    <lineage>
        <taxon>Bacteria</taxon>
        <taxon>Bacillati</taxon>
        <taxon>Bacillota</taxon>
        <taxon>Erysipelotrichia</taxon>
        <taxon>Erysipelotrichales</taxon>
        <taxon>Erysipelotrichaceae</taxon>
        <taxon>Holdemania</taxon>
    </lineage>
</organism>
<dbReference type="AlphaFoldDB" id="A0A412G5P6"/>
<dbReference type="InterPro" id="IPR029039">
    <property type="entry name" value="Flavoprotein-like_sf"/>
</dbReference>
<dbReference type="InterPro" id="IPR008254">
    <property type="entry name" value="Flavodoxin/NO_synth"/>
</dbReference>
<dbReference type="InterPro" id="IPR054633">
    <property type="entry name" value="BilS"/>
</dbReference>
<reference evidence="2 3" key="1">
    <citation type="submission" date="2018-08" db="EMBL/GenBank/DDBJ databases">
        <title>A genome reference for cultivated species of the human gut microbiota.</title>
        <authorList>
            <person name="Zou Y."/>
            <person name="Xue W."/>
            <person name="Luo G."/>
        </authorList>
    </citation>
    <scope>NUCLEOTIDE SEQUENCE [LARGE SCALE GENOMIC DNA]</scope>
    <source>
        <strain evidence="2 3">AF24-29</strain>
    </source>
</reference>
<evidence type="ECO:0000313" key="3">
    <source>
        <dbReference type="Proteomes" id="UP000284178"/>
    </source>
</evidence>
<dbReference type="Proteomes" id="UP000284178">
    <property type="component" value="Unassembled WGS sequence"/>
</dbReference>
<comment type="caution">
    <text evidence="2">The sequence shown here is derived from an EMBL/GenBank/DDBJ whole genome shotgun (WGS) entry which is preliminary data.</text>
</comment>
<dbReference type="Pfam" id="PF12641">
    <property type="entry name" value="Flavodoxin_3"/>
    <property type="match status" value="1"/>
</dbReference>
<sequence>MKIAIVVQSNTGNTRQLAESIQSALPDEMLIYSGAPAPEALQADLIFVGSWTDKGVFAKPVLDFLAQCHQKQLALFATCGFGQSDEYFQAILKRSADQVPADNTILGCYACQGRMPETVKQRYLALQAKEPENPRWASLLENFDAALSHPDSTDLEGGRQFAQRILTKLQ</sequence>
<dbReference type="Gene3D" id="3.40.50.360">
    <property type="match status" value="1"/>
</dbReference>
<dbReference type="RefSeq" id="WP_117893424.1">
    <property type="nucleotide sequence ID" value="NZ_CABJCV010000002.1"/>
</dbReference>
<gene>
    <name evidence="2" type="ORF">DWY25_02905</name>
</gene>
<proteinExistence type="predicted"/>
<dbReference type="GeneID" id="83014358"/>
<protein>
    <recommendedName>
        <fullName evidence="1">Flavodoxin-like domain-containing protein</fullName>
    </recommendedName>
</protein>
<evidence type="ECO:0000259" key="1">
    <source>
        <dbReference type="Pfam" id="PF12641"/>
    </source>
</evidence>
<dbReference type="SUPFAM" id="SSF52218">
    <property type="entry name" value="Flavoproteins"/>
    <property type="match status" value="1"/>
</dbReference>
<dbReference type="EMBL" id="QRUP01000002">
    <property type="protein sequence ID" value="RGR76318.1"/>
    <property type="molecule type" value="Genomic_DNA"/>
</dbReference>
<feature type="domain" description="Flavodoxin-like" evidence="1">
    <location>
        <begin position="5"/>
        <end position="162"/>
    </location>
</feature>